<dbReference type="CDD" id="cd01949">
    <property type="entry name" value="GGDEF"/>
    <property type="match status" value="1"/>
</dbReference>
<dbReference type="Gene3D" id="1.25.40.10">
    <property type="entry name" value="Tetratricopeptide repeat domain"/>
    <property type="match status" value="1"/>
</dbReference>
<dbReference type="SUPFAM" id="SSF55073">
    <property type="entry name" value="Nucleotide cyclase"/>
    <property type="match status" value="1"/>
</dbReference>
<name>A0A495BGR1_VOGIN</name>
<dbReference type="NCBIfam" id="TIGR00254">
    <property type="entry name" value="GGDEF"/>
    <property type="match status" value="1"/>
</dbReference>
<dbReference type="Gene3D" id="3.30.70.270">
    <property type="match status" value="1"/>
</dbReference>
<evidence type="ECO:0000256" key="1">
    <source>
        <dbReference type="ARBA" id="ARBA00012528"/>
    </source>
</evidence>
<dbReference type="InterPro" id="IPR000160">
    <property type="entry name" value="GGDEF_dom"/>
</dbReference>
<evidence type="ECO:0000313" key="5">
    <source>
        <dbReference type="EMBL" id="RKQ60312.1"/>
    </source>
</evidence>
<reference evidence="5 6" key="1">
    <citation type="submission" date="2018-10" db="EMBL/GenBank/DDBJ databases">
        <title>Genomic Encyclopedia of Type Strains, Phase IV (KMG-IV): sequencing the most valuable type-strain genomes for metagenomic binning, comparative biology and taxonomic classification.</title>
        <authorList>
            <person name="Goeker M."/>
        </authorList>
    </citation>
    <scope>NUCLEOTIDE SEQUENCE [LARGE SCALE GENOMIC DNA]</scope>
    <source>
        <strain evidence="5 6">DSM 3303</strain>
    </source>
</reference>
<dbReference type="InterPro" id="IPR050469">
    <property type="entry name" value="Diguanylate_Cyclase"/>
</dbReference>
<dbReference type="Pfam" id="PF00990">
    <property type="entry name" value="GGDEF"/>
    <property type="match status" value="1"/>
</dbReference>
<keyword evidence="3" id="KW-0175">Coiled coil</keyword>
<dbReference type="SUPFAM" id="SSF48452">
    <property type="entry name" value="TPR-like"/>
    <property type="match status" value="2"/>
</dbReference>
<dbReference type="AlphaFoldDB" id="A0A495BGR1"/>
<organism evidence="5 6">
    <name type="scientific">Vogesella indigofera</name>
    <name type="common">Pseudomonas indigofera</name>
    <dbReference type="NCBI Taxonomy" id="45465"/>
    <lineage>
        <taxon>Bacteria</taxon>
        <taxon>Pseudomonadati</taxon>
        <taxon>Pseudomonadota</taxon>
        <taxon>Betaproteobacteria</taxon>
        <taxon>Neisseriales</taxon>
        <taxon>Chromobacteriaceae</taxon>
        <taxon>Vogesella</taxon>
    </lineage>
</organism>
<dbReference type="Proteomes" id="UP000279384">
    <property type="component" value="Unassembled WGS sequence"/>
</dbReference>
<accession>A0A495BGR1</accession>
<dbReference type="EC" id="2.7.7.65" evidence="1"/>
<comment type="caution">
    <text evidence="5">The sequence shown here is derived from an EMBL/GenBank/DDBJ whole genome shotgun (WGS) entry which is preliminary data.</text>
</comment>
<evidence type="ECO:0000256" key="3">
    <source>
        <dbReference type="SAM" id="Coils"/>
    </source>
</evidence>
<sequence length="590" mass="64349">MIGADKSRDPVHASRRRQPAATVLAAAAAAGSTGSQRQALLRLLRSAREAGSSGRHHHGLQAAETALQLAGEHGFEHLRSEALALLALHRFRLGQLADAIPPGLEAASLLERPADAAARAEVLCTVAMACNELGLAHDGLKYALEALSAARLCQQPLMLSWALNRAGLCTFSAVGDLEQSVALLQQARELAAQHGHLIALFSAINNLGSSYRTAGQLAQSLAQAGAAALLAQSLDYFQQAATLATTTDNPHLQATAIINLAEILTDLARYDEALAELAQGRELARCGDFTALQHRADLAEAIILHRTGQLPAAIAVLQRVLALPAEQIEYEMRVLAHEALYRVYKDGGQFEPALRQLERLRQLEQSLADKRSSTQGWAIRKELEITSARLETERERLKAEHERLRAVRLEAEKSVAEARMSELEQAVLVDALTGVGNRRCLDREGPERLAQLQGGFDGMAVVVLDLDYFKSINDRFGHAIGDDTLRKVAQLVVLHTRSVDLVVRYGGEEFVLLLMETSQEAAVATCERLRLALMDYDWSTLHPLLHVTTSLGMAWQNQPQDWQAVLRAADLALYQAKHKGRNRLEVAPAL</sequence>
<dbReference type="RefSeq" id="WP_120810380.1">
    <property type="nucleotide sequence ID" value="NZ_RBID01000013.1"/>
</dbReference>
<feature type="coiled-coil region" evidence="3">
    <location>
        <begin position="380"/>
        <end position="426"/>
    </location>
</feature>
<comment type="catalytic activity">
    <reaction evidence="2">
        <text>2 GTP = 3',3'-c-di-GMP + 2 diphosphate</text>
        <dbReference type="Rhea" id="RHEA:24898"/>
        <dbReference type="ChEBI" id="CHEBI:33019"/>
        <dbReference type="ChEBI" id="CHEBI:37565"/>
        <dbReference type="ChEBI" id="CHEBI:58805"/>
        <dbReference type="EC" id="2.7.7.65"/>
    </reaction>
</comment>
<dbReference type="FunFam" id="3.30.70.270:FF:000001">
    <property type="entry name" value="Diguanylate cyclase domain protein"/>
    <property type="match status" value="1"/>
</dbReference>
<evidence type="ECO:0000313" key="6">
    <source>
        <dbReference type="Proteomes" id="UP000279384"/>
    </source>
</evidence>
<proteinExistence type="predicted"/>
<evidence type="ECO:0000259" key="4">
    <source>
        <dbReference type="PROSITE" id="PS50887"/>
    </source>
</evidence>
<dbReference type="PANTHER" id="PTHR45138">
    <property type="entry name" value="REGULATORY COMPONENTS OF SENSORY TRANSDUCTION SYSTEM"/>
    <property type="match status" value="1"/>
</dbReference>
<dbReference type="EMBL" id="RBID01000013">
    <property type="protein sequence ID" value="RKQ60312.1"/>
    <property type="molecule type" value="Genomic_DNA"/>
</dbReference>
<dbReference type="PANTHER" id="PTHR45138:SF9">
    <property type="entry name" value="DIGUANYLATE CYCLASE DGCM-RELATED"/>
    <property type="match status" value="1"/>
</dbReference>
<dbReference type="InterPro" id="IPR029787">
    <property type="entry name" value="Nucleotide_cyclase"/>
</dbReference>
<dbReference type="PROSITE" id="PS50887">
    <property type="entry name" value="GGDEF"/>
    <property type="match status" value="1"/>
</dbReference>
<evidence type="ECO:0000256" key="2">
    <source>
        <dbReference type="ARBA" id="ARBA00034247"/>
    </source>
</evidence>
<dbReference type="SMART" id="SM00267">
    <property type="entry name" value="GGDEF"/>
    <property type="match status" value="1"/>
</dbReference>
<dbReference type="InterPro" id="IPR043128">
    <property type="entry name" value="Rev_trsase/Diguanyl_cyclase"/>
</dbReference>
<dbReference type="InterPro" id="IPR011990">
    <property type="entry name" value="TPR-like_helical_dom_sf"/>
</dbReference>
<protein>
    <recommendedName>
        <fullName evidence="1">diguanylate cyclase</fullName>
        <ecNumber evidence="1">2.7.7.65</ecNumber>
    </recommendedName>
</protein>
<dbReference type="GO" id="GO:0052621">
    <property type="term" value="F:diguanylate cyclase activity"/>
    <property type="evidence" value="ECO:0007669"/>
    <property type="project" value="UniProtKB-EC"/>
</dbReference>
<feature type="domain" description="GGDEF" evidence="4">
    <location>
        <begin position="457"/>
        <end position="589"/>
    </location>
</feature>
<gene>
    <name evidence="5" type="ORF">C8E02_1656</name>
</gene>